<protein>
    <recommendedName>
        <fullName evidence="3">HEAT repeat domain-containing protein</fullName>
    </recommendedName>
</protein>
<keyword evidence="2" id="KW-1185">Reference proteome</keyword>
<evidence type="ECO:0008006" key="3">
    <source>
        <dbReference type="Google" id="ProtNLM"/>
    </source>
</evidence>
<dbReference type="CDD" id="cd20694">
    <property type="entry name" value="CdiI_Ct-like"/>
    <property type="match status" value="1"/>
</dbReference>
<proteinExistence type="predicted"/>
<evidence type="ECO:0000313" key="1">
    <source>
        <dbReference type="EMBL" id="NAS20649.1"/>
    </source>
</evidence>
<evidence type="ECO:0000313" key="2">
    <source>
        <dbReference type="Proteomes" id="UP000479526"/>
    </source>
</evidence>
<dbReference type="InterPro" id="IPR049796">
    <property type="entry name" value="CdiI_Ct-like"/>
</dbReference>
<reference evidence="1 2" key="1">
    <citation type="submission" date="2020-01" db="EMBL/GenBank/DDBJ databases">
        <title>Herbidospora sp. NEAU-GS84 nov., a novel actinomycete isolated from soil.</title>
        <authorList>
            <person name="Han L."/>
        </authorList>
    </citation>
    <scope>NUCLEOTIDE SEQUENCE [LARGE SCALE GENOMIC DNA]</scope>
    <source>
        <strain evidence="1 2">NEAU-GS84</strain>
    </source>
</reference>
<dbReference type="RefSeq" id="WP_161478125.1">
    <property type="nucleotide sequence ID" value="NZ_WXEW01000001.1"/>
</dbReference>
<dbReference type="EMBL" id="WXEW01000001">
    <property type="protein sequence ID" value="NAS20649.1"/>
    <property type="molecule type" value="Genomic_DNA"/>
</dbReference>
<sequence>MLANIRGHSIPEATDALLSLTYGDPDRAYIEHVLLTTIADSNIDVQVRSLAVTCLGHLARIYGEINTQAVLPVLRELKQSAAFGGLAQDVIEDIEIYVLRSK</sequence>
<accession>A0A7C9MYR4</accession>
<dbReference type="Proteomes" id="UP000479526">
    <property type="component" value="Unassembled WGS sequence"/>
</dbReference>
<dbReference type="AlphaFoldDB" id="A0A7C9MYR4"/>
<gene>
    <name evidence="1" type="ORF">GT755_02995</name>
</gene>
<organism evidence="1 2">
    <name type="scientific">Herbidospora solisilvae</name>
    <dbReference type="NCBI Taxonomy" id="2696284"/>
    <lineage>
        <taxon>Bacteria</taxon>
        <taxon>Bacillati</taxon>
        <taxon>Actinomycetota</taxon>
        <taxon>Actinomycetes</taxon>
        <taxon>Streptosporangiales</taxon>
        <taxon>Streptosporangiaceae</taxon>
        <taxon>Herbidospora</taxon>
    </lineage>
</organism>
<name>A0A7C9MYR4_9ACTN</name>
<comment type="caution">
    <text evidence="1">The sequence shown here is derived from an EMBL/GenBank/DDBJ whole genome shotgun (WGS) entry which is preliminary data.</text>
</comment>